<reference evidence="2 3" key="1">
    <citation type="submission" date="2017-01" db="EMBL/GenBank/DDBJ databases">
        <title>The cable genome- insights into the physiology and evolution of filamentous bacteria capable of sulfide oxidation via long distance electron transfer.</title>
        <authorList>
            <person name="Schreiber L."/>
            <person name="Bjerg J.T."/>
            <person name="Boggild A."/>
            <person name="Van De Vossenberg J."/>
            <person name="Meysman F."/>
            <person name="Nielsen L.P."/>
            <person name="Schramm A."/>
            <person name="Kjeldsen K.U."/>
        </authorList>
    </citation>
    <scope>NUCLEOTIDE SEQUENCE [LARGE SCALE GENOMIC DNA]</scope>
    <source>
        <strain evidence="2">A2</strain>
    </source>
</reference>
<dbReference type="PANTHER" id="PTHR33295:SF7">
    <property type="entry name" value="ATPASE"/>
    <property type="match status" value="1"/>
</dbReference>
<dbReference type="Proteomes" id="UP000286862">
    <property type="component" value="Unassembled WGS sequence"/>
</dbReference>
<dbReference type="AlphaFoldDB" id="A0A444IZ85"/>
<dbReference type="InterPro" id="IPR025420">
    <property type="entry name" value="DUF4143"/>
</dbReference>
<dbReference type="PANTHER" id="PTHR33295">
    <property type="entry name" value="ATPASE"/>
    <property type="match status" value="1"/>
</dbReference>
<feature type="non-terminal residue" evidence="2">
    <location>
        <position position="1"/>
    </location>
</feature>
<sequence length="357" mass="40643">FFEERPDIHILAAGSLLEFLLADHDFSMPVGRIEYLHLGPMDFEEFLLGLGQDRLSRFLNVFSLKDRIPESIHNNLMYYVRLFWIIGGMPAAVKRYGSEQNFTAVEREHESILQTYEDDFSKYSQRIHSERLRRVFRRLPSLIGGKLKYVNLDPNEKSRDLADTLHLLELARIYYPVRHSAGNGVPLGAEVKERDFKPLFLDIGLVTTGLGLNLADLHAQEELLMINSGAMAEQFVGQHLLYRQQSYKRPELYYWNREKKNSQAEVDYLISVGGQVVPVEVKAGKTGSLKSLQVFMSEKKLPAAVRFNSMVSSCLETRSAIAGKDSVNFSFISLPLYLACQVERLVQNHLASLPPSS</sequence>
<feature type="domain" description="DUF4143" evidence="1">
    <location>
        <begin position="117"/>
        <end position="284"/>
    </location>
</feature>
<evidence type="ECO:0000313" key="3">
    <source>
        <dbReference type="Proteomes" id="UP000286862"/>
    </source>
</evidence>
<comment type="caution">
    <text evidence="2">The sequence shown here is derived from an EMBL/GenBank/DDBJ whole genome shotgun (WGS) entry which is preliminary data.</text>
</comment>
<dbReference type="EMBL" id="MTKQ01000235">
    <property type="protein sequence ID" value="RWX46217.1"/>
    <property type="molecule type" value="Genomic_DNA"/>
</dbReference>
<proteinExistence type="predicted"/>
<organism evidence="2 3">
    <name type="scientific">Candidatus Electrothrix marina</name>
    <dbReference type="NCBI Taxonomy" id="1859130"/>
    <lineage>
        <taxon>Bacteria</taxon>
        <taxon>Pseudomonadati</taxon>
        <taxon>Thermodesulfobacteriota</taxon>
        <taxon>Desulfobulbia</taxon>
        <taxon>Desulfobulbales</taxon>
        <taxon>Desulfobulbaceae</taxon>
        <taxon>Candidatus Electrothrix</taxon>
    </lineage>
</organism>
<evidence type="ECO:0000259" key="1">
    <source>
        <dbReference type="Pfam" id="PF13635"/>
    </source>
</evidence>
<accession>A0A444IZ85</accession>
<dbReference type="Pfam" id="PF13635">
    <property type="entry name" value="DUF4143"/>
    <property type="match status" value="1"/>
</dbReference>
<gene>
    <name evidence="2" type="ORF">VT99_12352</name>
</gene>
<evidence type="ECO:0000313" key="2">
    <source>
        <dbReference type="EMBL" id="RWX46217.1"/>
    </source>
</evidence>
<name>A0A444IZ85_9BACT</name>
<protein>
    <recommendedName>
        <fullName evidence="1">DUF4143 domain-containing protein</fullName>
    </recommendedName>
</protein>